<reference evidence="1 2" key="1">
    <citation type="submission" date="2012-05" db="EMBL/GenBank/DDBJ databases">
        <title>Finished chromosome of genome of Oscillatoria sp. PCC 7112.</title>
        <authorList>
            <consortium name="US DOE Joint Genome Institute"/>
            <person name="Gugger M."/>
            <person name="Coursin T."/>
            <person name="Rippka R."/>
            <person name="Tandeau De Marsac N."/>
            <person name="Huntemann M."/>
            <person name="Wei C.-L."/>
            <person name="Han J."/>
            <person name="Detter J.C."/>
            <person name="Han C."/>
            <person name="Tapia R."/>
            <person name="Davenport K."/>
            <person name="Daligault H."/>
            <person name="Erkkila T."/>
            <person name="Gu W."/>
            <person name="Munk A.C.C."/>
            <person name="Teshima H."/>
            <person name="Xu Y."/>
            <person name="Chain P."/>
            <person name="Chen A."/>
            <person name="Krypides N."/>
            <person name="Mavromatis K."/>
            <person name="Markowitz V."/>
            <person name="Szeto E."/>
            <person name="Ivanova N."/>
            <person name="Mikhailova N."/>
            <person name="Ovchinnikova G."/>
            <person name="Pagani I."/>
            <person name="Pati A."/>
            <person name="Goodwin L."/>
            <person name="Peters L."/>
            <person name="Pitluck S."/>
            <person name="Woyke T."/>
            <person name="Kerfeld C."/>
        </authorList>
    </citation>
    <scope>NUCLEOTIDE SEQUENCE [LARGE SCALE GENOMIC DNA]</scope>
    <source>
        <strain evidence="1 2">PCC 7112</strain>
    </source>
</reference>
<proteinExistence type="predicted"/>
<dbReference type="RefSeq" id="WP_015175700.1">
    <property type="nucleotide sequence ID" value="NC_019729.1"/>
</dbReference>
<sequence>MGNGKWGMENREWGMGNRALVLPFDLLPFGEAERANRAGRVAELSTSRSVTAQSKYWALGIDALVMAHWALDIGPC</sequence>
<protein>
    <submittedName>
        <fullName evidence="1">Uncharacterized protein</fullName>
    </submittedName>
</protein>
<evidence type="ECO:0000313" key="2">
    <source>
        <dbReference type="Proteomes" id="UP000010478"/>
    </source>
</evidence>
<gene>
    <name evidence="1" type="ORF">Osc7112_1907</name>
</gene>
<name>K9VFU7_9CYAN</name>
<accession>K9VFU7</accession>
<organism evidence="1 2">
    <name type="scientific">Phormidium nigroviride PCC 7112</name>
    <dbReference type="NCBI Taxonomy" id="179408"/>
    <lineage>
        <taxon>Bacteria</taxon>
        <taxon>Bacillati</taxon>
        <taxon>Cyanobacteriota</taxon>
        <taxon>Cyanophyceae</taxon>
        <taxon>Oscillatoriophycideae</taxon>
        <taxon>Oscillatoriales</taxon>
        <taxon>Oscillatoriaceae</taxon>
        <taxon>Phormidium</taxon>
    </lineage>
</organism>
<dbReference type="AlphaFoldDB" id="K9VFU7"/>
<dbReference type="HOGENOM" id="CLU_2650980_0_0_3"/>
<dbReference type="EMBL" id="CP003614">
    <property type="protein sequence ID" value="AFZ06389.1"/>
    <property type="molecule type" value="Genomic_DNA"/>
</dbReference>
<evidence type="ECO:0000313" key="1">
    <source>
        <dbReference type="EMBL" id="AFZ06389.1"/>
    </source>
</evidence>
<dbReference type="Proteomes" id="UP000010478">
    <property type="component" value="Chromosome"/>
</dbReference>
<keyword evidence="2" id="KW-1185">Reference proteome</keyword>
<dbReference type="KEGG" id="oni:Osc7112_1907"/>